<proteinExistence type="predicted"/>
<keyword evidence="3" id="KW-1185">Reference proteome</keyword>
<dbReference type="OMA" id="NKQAPKR"/>
<feature type="region of interest" description="Disordered" evidence="1">
    <location>
        <begin position="94"/>
        <end position="121"/>
    </location>
</feature>
<evidence type="ECO:0000256" key="1">
    <source>
        <dbReference type="SAM" id="MobiDB-lite"/>
    </source>
</evidence>
<feature type="compositionally biased region" description="Basic residues" evidence="1">
    <location>
        <begin position="33"/>
        <end position="54"/>
    </location>
</feature>
<feature type="region of interest" description="Disordered" evidence="1">
    <location>
        <begin position="14"/>
        <end position="79"/>
    </location>
</feature>
<sequence length="160" mass="18291">MISEDLEIDLLTQSHIESDNDRLENNKPTITQHRIRVSTKIKGGRPPKSKKRAPSLKTQNTEERKSHESPDIIMIGSSKAKMAKANTIMKKIKKKFKSKQNNKQAPKRIKKVQKPLRATQDKAQSTFKSVVVCFKSFLKGLKENLQRALDEGDKILKEIE</sequence>
<dbReference type="AlphaFoldDB" id="A0A8S1TIF2"/>
<dbReference type="OrthoDB" id="310232at2759"/>
<dbReference type="EMBL" id="CAJJDP010000026">
    <property type="protein sequence ID" value="CAD8152000.1"/>
    <property type="molecule type" value="Genomic_DNA"/>
</dbReference>
<evidence type="ECO:0000313" key="2">
    <source>
        <dbReference type="EMBL" id="CAD8152000.1"/>
    </source>
</evidence>
<evidence type="ECO:0000313" key="3">
    <source>
        <dbReference type="Proteomes" id="UP000683925"/>
    </source>
</evidence>
<feature type="compositionally biased region" description="Basic and acidic residues" evidence="1">
    <location>
        <begin position="16"/>
        <end position="25"/>
    </location>
</feature>
<reference evidence="2" key="1">
    <citation type="submission" date="2021-01" db="EMBL/GenBank/DDBJ databases">
        <authorList>
            <consortium name="Genoscope - CEA"/>
            <person name="William W."/>
        </authorList>
    </citation>
    <scope>NUCLEOTIDE SEQUENCE</scope>
</reference>
<feature type="compositionally biased region" description="Basic and acidic residues" evidence="1">
    <location>
        <begin position="60"/>
        <end position="70"/>
    </location>
</feature>
<comment type="caution">
    <text evidence="2">The sequence shown here is derived from an EMBL/GenBank/DDBJ whole genome shotgun (WGS) entry which is preliminary data.</text>
</comment>
<organism evidence="2 3">
    <name type="scientific">Paramecium octaurelia</name>
    <dbReference type="NCBI Taxonomy" id="43137"/>
    <lineage>
        <taxon>Eukaryota</taxon>
        <taxon>Sar</taxon>
        <taxon>Alveolata</taxon>
        <taxon>Ciliophora</taxon>
        <taxon>Intramacronucleata</taxon>
        <taxon>Oligohymenophorea</taxon>
        <taxon>Peniculida</taxon>
        <taxon>Parameciidae</taxon>
        <taxon>Paramecium</taxon>
    </lineage>
</organism>
<dbReference type="Proteomes" id="UP000683925">
    <property type="component" value="Unassembled WGS sequence"/>
</dbReference>
<feature type="compositionally biased region" description="Basic residues" evidence="1">
    <location>
        <begin position="94"/>
        <end position="114"/>
    </location>
</feature>
<protein>
    <submittedName>
        <fullName evidence="2">Uncharacterized protein</fullName>
    </submittedName>
</protein>
<accession>A0A8S1TIF2</accession>
<name>A0A8S1TIF2_PAROT</name>
<gene>
    <name evidence="2" type="ORF">POCTA_138.1.T0260029</name>
</gene>